<dbReference type="GO" id="GO:0032259">
    <property type="term" value="P:methylation"/>
    <property type="evidence" value="ECO:0007669"/>
    <property type="project" value="UniProtKB-KW"/>
</dbReference>
<dbReference type="Pfam" id="PF13649">
    <property type="entry name" value="Methyltransf_25"/>
    <property type="match status" value="1"/>
</dbReference>
<dbReference type="AlphaFoldDB" id="A0A0N8H676"/>
<evidence type="ECO:0000256" key="2">
    <source>
        <dbReference type="ARBA" id="ARBA00022679"/>
    </source>
</evidence>
<dbReference type="STRING" id="78410.A0A0N8H676"/>
<evidence type="ECO:0000256" key="1">
    <source>
        <dbReference type="ARBA" id="ARBA00022603"/>
    </source>
</evidence>
<dbReference type="GO" id="GO:0008168">
    <property type="term" value="F:methyltransferase activity"/>
    <property type="evidence" value="ECO:0007669"/>
    <property type="project" value="UniProtKB-KW"/>
</dbReference>
<dbReference type="InterPro" id="IPR029063">
    <property type="entry name" value="SAM-dependent_MTases_sf"/>
</dbReference>
<evidence type="ECO:0000259" key="3">
    <source>
        <dbReference type="Pfam" id="PF13649"/>
    </source>
</evidence>
<dbReference type="InterPro" id="IPR041698">
    <property type="entry name" value="Methyltransf_25"/>
</dbReference>
<name>A0A0N8H676_9HYPO</name>
<dbReference type="EMBL" id="LKCW01000141">
    <property type="protein sequence ID" value="KPM38196.1"/>
    <property type="molecule type" value="Genomic_DNA"/>
</dbReference>
<dbReference type="SUPFAM" id="SSF53335">
    <property type="entry name" value="S-adenosyl-L-methionine-dependent methyltransferases"/>
    <property type="match status" value="1"/>
</dbReference>
<dbReference type="CDD" id="cd02440">
    <property type="entry name" value="AdoMet_MTases"/>
    <property type="match status" value="1"/>
</dbReference>
<keyword evidence="1" id="KW-0489">Methyltransferase</keyword>
<dbReference type="PANTHER" id="PTHR43861:SF1">
    <property type="entry name" value="TRANS-ACONITATE 2-METHYLTRANSFERASE"/>
    <property type="match status" value="1"/>
</dbReference>
<protein>
    <recommendedName>
        <fullName evidence="3">Methyltransferase domain-containing protein</fullName>
    </recommendedName>
</protein>
<keyword evidence="2" id="KW-0808">Transferase</keyword>
<accession>A0A0N8H676</accession>
<reference evidence="4 5" key="1">
    <citation type="submission" date="2015-09" db="EMBL/GenBank/DDBJ databases">
        <title>Draft genome of a European isolate of the apple canker pathogen Neonectria ditissima.</title>
        <authorList>
            <person name="Gomez-Cortecero A."/>
            <person name="Harrison R.J."/>
            <person name="Armitage A.D."/>
        </authorList>
    </citation>
    <scope>NUCLEOTIDE SEQUENCE [LARGE SCALE GENOMIC DNA]</scope>
    <source>
        <strain evidence="4 5">R09/05</strain>
    </source>
</reference>
<dbReference type="OrthoDB" id="10004862at2759"/>
<gene>
    <name evidence="4" type="ORF">AK830_g8358</name>
</gene>
<dbReference type="Proteomes" id="UP000050424">
    <property type="component" value="Unassembled WGS sequence"/>
</dbReference>
<dbReference type="Gene3D" id="3.40.50.150">
    <property type="entry name" value="Vaccinia Virus protein VP39"/>
    <property type="match status" value="1"/>
</dbReference>
<organism evidence="4 5">
    <name type="scientific">Neonectria ditissima</name>
    <dbReference type="NCBI Taxonomy" id="78410"/>
    <lineage>
        <taxon>Eukaryota</taxon>
        <taxon>Fungi</taxon>
        <taxon>Dikarya</taxon>
        <taxon>Ascomycota</taxon>
        <taxon>Pezizomycotina</taxon>
        <taxon>Sordariomycetes</taxon>
        <taxon>Hypocreomycetidae</taxon>
        <taxon>Hypocreales</taxon>
        <taxon>Nectriaceae</taxon>
        <taxon>Neonectria</taxon>
    </lineage>
</organism>
<evidence type="ECO:0000313" key="5">
    <source>
        <dbReference type="Proteomes" id="UP000050424"/>
    </source>
</evidence>
<sequence length="223" mass="24754">MTSQAPPIDFKARLKASYDAMAPTYNTWTESHHRLRLAYLDELCARLPKLTSSSEASSVLELGCGSGKPFLDTLLTRGPGITATANDFSDTQVDLARTKLAAYGDRVRFIAQDMNELSFPDGSLTAVVALYSIIHLTQDEQTAMLHKIAGWLEPGGYLVSNFSVDETDCTVNEKWLDDKGWMFWSGLGLERTAQTLADAGLKVEQEKVEGDEQEKMLWVIARR</sequence>
<keyword evidence="5" id="KW-1185">Reference proteome</keyword>
<dbReference type="PANTHER" id="PTHR43861">
    <property type="entry name" value="TRANS-ACONITATE 2-METHYLTRANSFERASE-RELATED"/>
    <property type="match status" value="1"/>
</dbReference>
<comment type="caution">
    <text evidence="4">The sequence shown here is derived from an EMBL/GenBank/DDBJ whole genome shotgun (WGS) entry which is preliminary data.</text>
</comment>
<proteinExistence type="predicted"/>
<feature type="domain" description="Methyltransferase" evidence="3">
    <location>
        <begin position="59"/>
        <end position="156"/>
    </location>
</feature>
<evidence type="ECO:0000313" key="4">
    <source>
        <dbReference type="EMBL" id="KPM38196.1"/>
    </source>
</evidence>